<reference evidence="1 2" key="1">
    <citation type="journal article" date="2011" name="J. Bacteriol.">
        <title>Genome sequence of 'Pedosphaera parvula' Ellin514, an aerobic Verrucomicrobial isolate from pasture soil.</title>
        <authorList>
            <person name="Kant R."/>
            <person name="van Passel M.W."/>
            <person name="Sangwan P."/>
            <person name="Palva A."/>
            <person name="Lucas S."/>
            <person name="Copeland A."/>
            <person name="Lapidus A."/>
            <person name="Glavina Del Rio T."/>
            <person name="Dalin E."/>
            <person name="Tice H."/>
            <person name="Bruce D."/>
            <person name="Goodwin L."/>
            <person name="Pitluck S."/>
            <person name="Chertkov O."/>
            <person name="Larimer F.W."/>
            <person name="Land M.L."/>
            <person name="Hauser L."/>
            <person name="Brettin T.S."/>
            <person name="Detter J.C."/>
            <person name="Han S."/>
            <person name="de Vos W.M."/>
            <person name="Janssen P.H."/>
            <person name="Smidt H."/>
        </authorList>
    </citation>
    <scope>NUCLEOTIDE SEQUENCE [LARGE SCALE GENOMIC DNA]</scope>
    <source>
        <strain evidence="1 2">Ellin514</strain>
    </source>
</reference>
<dbReference type="AlphaFoldDB" id="B9XSF2"/>
<keyword evidence="2" id="KW-1185">Reference proteome</keyword>
<proteinExistence type="predicted"/>
<evidence type="ECO:0000313" key="1">
    <source>
        <dbReference type="EMBL" id="EEF57217.1"/>
    </source>
</evidence>
<protein>
    <recommendedName>
        <fullName evidence="3">DUF1802 family protein</fullName>
    </recommendedName>
</protein>
<gene>
    <name evidence="1" type="ORF">Cflav_PD0299</name>
</gene>
<evidence type="ECO:0008006" key="3">
    <source>
        <dbReference type="Google" id="ProtNLM"/>
    </source>
</evidence>
<accession>B9XSF2</accession>
<sequence>MRTAFKEWAVIVDALGKGEQIVILRKGGISEGRGGFKPEYSEYLLFPTLFHQQRELVIPFAQARYDKIAPGFPASDRLRLEYFVRVVSAERLDSLERAHALREQHVWRDEVVAERFDWGRDKTIYAMAVRVFCLPVVVELPMLPAYGGCKSWIQVDQEIATEGSQPVLNDAAFEVMHRKFREALGIKNGHASIYSDSAEESRADV</sequence>
<dbReference type="InterPro" id="IPR014923">
    <property type="entry name" value="DUF1802"/>
</dbReference>
<name>B9XSF2_PEDPL</name>
<organism evidence="1 2">
    <name type="scientific">Pedosphaera parvula (strain Ellin514)</name>
    <dbReference type="NCBI Taxonomy" id="320771"/>
    <lineage>
        <taxon>Bacteria</taxon>
        <taxon>Pseudomonadati</taxon>
        <taxon>Verrucomicrobiota</taxon>
        <taxon>Pedosphaerae</taxon>
        <taxon>Pedosphaerales</taxon>
        <taxon>Pedosphaeraceae</taxon>
        <taxon>Pedosphaera</taxon>
    </lineage>
</organism>
<dbReference type="EMBL" id="ABOX02000079">
    <property type="protein sequence ID" value="EEF57217.1"/>
    <property type="molecule type" value="Genomic_DNA"/>
</dbReference>
<comment type="caution">
    <text evidence="1">The sequence shown here is derived from an EMBL/GenBank/DDBJ whole genome shotgun (WGS) entry which is preliminary data.</text>
</comment>
<dbReference type="OrthoDB" id="9808776at2"/>
<dbReference type="Pfam" id="PF08819">
    <property type="entry name" value="DUF1802"/>
    <property type="match status" value="1"/>
</dbReference>
<dbReference type="STRING" id="320771.Cflav_PD0299"/>
<evidence type="ECO:0000313" key="2">
    <source>
        <dbReference type="Proteomes" id="UP000003688"/>
    </source>
</evidence>
<dbReference type="RefSeq" id="WP_007418735.1">
    <property type="nucleotide sequence ID" value="NZ_ABOX02000079.1"/>
</dbReference>
<dbReference type="Proteomes" id="UP000003688">
    <property type="component" value="Unassembled WGS sequence"/>
</dbReference>